<keyword evidence="12" id="KW-1185">Reference proteome</keyword>
<evidence type="ECO:0000256" key="8">
    <source>
        <dbReference type="ARBA" id="ARBA00022989"/>
    </source>
</evidence>
<keyword evidence="6" id="KW-0812">Transmembrane</keyword>
<evidence type="ECO:0000256" key="3">
    <source>
        <dbReference type="ARBA" id="ARBA00022448"/>
    </source>
</evidence>
<dbReference type="Proteomes" id="UP001501844">
    <property type="component" value="Unassembled WGS sequence"/>
</dbReference>
<dbReference type="PANTHER" id="PTHR33446:SF2">
    <property type="entry name" value="PROTEIN TONB"/>
    <property type="match status" value="1"/>
</dbReference>
<dbReference type="EMBL" id="BAABGX010000003">
    <property type="protein sequence ID" value="GAA4312732.1"/>
    <property type="molecule type" value="Genomic_DNA"/>
</dbReference>
<dbReference type="Gene3D" id="3.30.1150.10">
    <property type="match status" value="1"/>
</dbReference>
<dbReference type="NCBIfam" id="TIGR01352">
    <property type="entry name" value="tonB_Cterm"/>
    <property type="match status" value="1"/>
</dbReference>
<comment type="caution">
    <text evidence="11">The sequence shown here is derived from an EMBL/GenBank/DDBJ whole genome shotgun (WGS) entry which is preliminary data.</text>
</comment>
<organism evidence="11 12">
    <name type="scientific">Nibribacter koreensis</name>
    <dbReference type="NCBI Taxonomy" id="1084519"/>
    <lineage>
        <taxon>Bacteria</taxon>
        <taxon>Pseudomonadati</taxon>
        <taxon>Bacteroidota</taxon>
        <taxon>Cytophagia</taxon>
        <taxon>Cytophagales</taxon>
        <taxon>Hymenobacteraceae</taxon>
        <taxon>Nibribacter</taxon>
    </lineage>
</organism>
<comment type="subcellular location">
    <subcellularLocation>
        <location evidence="1">Cell inner membrane</location>
        <topology evidence="1">Single-pass membrane protein</topology>
        <orientation evidence="1">Periplasmic side</orientation>
    </subcellularLocation>
</comment>
<sequence length="394" mass="45326">MIIFRLSIPYLYPIMNLRFVWVLIFFLILGNRSIAQEINPQVVPVTMFYDQNWQVTVKEKASFIRVGSLDTVRLKFMGKVTDFYANGTPLLQVNYLETGKDGAFQTSYSNKKLEQRGIFLKDKPVGTWEYYYASGKPWQTVEYLENGDFKVLAFYDTTGQQLVKDGTGPWYSKMRAQIKGIDFTVNITGNWKEGKRIGQWKATQKNGKSVFEELFEAGVLKEGKLFDVFTGRPSSNYIEKENPKIGTFDFVYHAEALNPSPSFLTKERAVRYILRKEHLLPAILESITYTENVEKMPEFPGGMAALYKFIRDNFRVPADVSRRRESMDGTVVLSMTVGSEGKVANIKVERSFTPSIDQEVIRIFKIMPTWYPGIQNGRAVSVKYTIPYRVSIKY</sequence>
<dbReference type="SUPFAM" id="SSF74653">
    <property type="entry name" value="TolA/TonB C-terminal domain"/>
    <property type="match status" value="1"/>
</dbReference>
<name>A0ABP8FX15_9BACT</name>
<evidence type="ECO:0000256" key="7">
    <source>
        <dbReference type="ARBA" id="ARBA00022927"/>
    </source>
</evidence>
<evidence type="ECO:0000256" key="4">
    <source>
        <dbReference type="ARBA" id="ARBA00022475"/>
    </source>
</evidence>
<reference evidence="12" key="1">
    <citation type="journal article" date="2019" name="Int. J. Syst. Evol. Microbiol.">
        <title>The Global Catalogue of Microorganisms (GCM) 10K type strain sequencing project: providing services to taxonomists for standard genome sequencing and annotation.</title>
        <authorList>
            <consortium name="The Broad Institute Genomics Platform"/>
            <consortium name="The Broad Institute Genome Sequencing Center for Infectious Disease"/>
            <person name="Wu L."/>
            <person name="Ma J."/>
        </authorList>
    </citation>
    <scope>NUCLEOTIDE SEQUENCE [LARGE SCALE GENOMIC DNA]</scope>
    <source>
        <strain evidence="12">JCM 17917</strain>
    </source>
</reference>
<evidence type="ECO:0000313" key="12">
    <source>
        <dbReference type="Proteomes" id="UP001501844"/>
    </source>
</evidence>
<dbReference type="Pfam" id="PF03544">
    <property type="entry name" value="TonB_C"/>
    <property type="match status" value="1"/>
</dbReference>
<evidence type="ECO:0000256" key="1">
    <source>
        <dbReference type="ARBA" id="ARBA00004383"/>
    </source>
</evidence>
<evidence type="ECO:0000259" key="10">
    <source>
        <dbReference type="Pfam" id="PF03544"/>
    </source>
</evidence>
<evidence type="ECO:0000313" key="11">
    <source>
        <dbReference type="EMBL" id="GAA4312732.1"/>
    </source>
</evidence>
<evidence type="ECO:0000256" key="9">
    <source>
        <dbReference type="ARBA" id="ARBA00023136"/>
    </source>
</evidence>
<feature type="domain" description="TonB C-terminal" evidence="10">
    <location>
        <begin position="323"/>
        <end position="388"/>
    </location>
</feature>
<accession>A0ABP8FX15</accession>
<dbReference type="InterPro" id="IPR037682">
    <property type="entry name" value="TonB_C"/>
</dbReference>
<evidence type="ECO:0000256" key="6">
    <source>
        <dbReference type="ARBA" id="ARBA00022692"/>
    </source>
</evidence>
<comment type="similarity">
    <text evidence="2">Belongs to the TonB family.</text>
</comment>
<keyword evidence="9" id="KW-0472">Membrane</keyword>
<keyword evidence="5" id="KW-0997">Cell inner membrane</keyword>
<dbReference type="InterPro" id="IPR006260">
    <property type="entry name" value="TonB/TolA_C"/>
</dbReference>
<dbReference type="SUPFAM" id="SSF82185">
    <property type="entry name" value="Histone H3 K4-specific methyltransferase SET7/9 N-terminal domain"/>
    <property type="match status" value="1"/>
</dbReference>
<protein>
    <recommendedName>
        <fullName evidence="10">TonB C-terminal domain-containing protein</fullName>
    </recommendedName>
</protein>
<dbReference type="PANTHER" id="PTHR33446">
    <property type="entry name" value="PROTEIN TONB-RELATED"/>
    <property type="match status" value="1"/>
</dbReference>
<proteinExistence type="inferred from homology"/>
<keyword evidence="7" id="KW-0653">Protein transport</keyword>
<keyword evidence="8" id="KW-1133">Transmembrane helix</keyword>
<dbReference type="InterPro" id="IPR051045">
    <property type="entry name" value="TonB-dependent_transducer"/>
</dbReference>
<keyword evidence="3" id="KW-0813">Transport</keyword>
<gene>
    <name evidence="11" type="ORF">GCM10023183_31920</name>
</gene>
<dbReference type="Gene3D" id="3.90.930.1">
    <property type="match status" value="1"/>
</dbReference>
<evidence type="ECO:0000256" key="2">
    <source>
        <dbReference type="ARBA" id="ARBA00006555"/>
    </source>
</evidence>
<evidence type="ECO:0000256" key="5">
    <source>
        <dbReference type="ARBA" id="ARBA00022519"/>
    </source>
</evidence>
<keyword evidence="4" id="KW-1003">Cell membrane</keyword>